<reference evidence="1" key="2">
    <citation type="journal article" date="2015" name="Fish Shellfish Immunol.">
        <title>Early steps in the European eel (Anguilla anguilla)-Vibrio vulnificus interaction in the gills: Role of the RtxA13 toxin.</title>
        <authorList>
            <person name="Callol A."/>
            <person name="Pajuelo D."/>
            <person name="Ebbesson L."/>
            <person name="Teles M."/>
            <person name="MacKenzie S."/>
            <person name="Amaro C."/>
        </authorList>
    </citation>
    <scope>NUCLEOTIDE SEQUENCE</scope>
</reference>
<reference evidence="1" key="1">
    <citation type="submission" date="2014-11" db="EMBL/GenBank/DDBJ databases">
        <authorList>
            <person name="Amaro Gonzalez C."/>
        </authorList>
    </citation>
    <scope>NUCLEOTIDE SEQUENCE</scope>
</reference>
<accession>A0A0E9PWK4</accession>
<dbReference type="AlphaFoldDB" id="A0A0E9PWK4"/>
<protein>
    <submittedName>
        <fullName evidence="1">Uncharacterized protein</fullName>
    </submittedName>
</protein>
<organism evidence="1">
    <name type="scientific">Anguilla anguilla</name>
    <name type="common">European freshwater eel</name>
    <name type="synonym">Muraena anguilla</name>
    <dbReference type="NCBI Taxonomy" id="7936"/>
    <lineage>
        <taxon>Eukaryota</taxon>
        <taxon>Metazoa</taxon>
        <taxon>Chordata</taxon>
        <taxon>Craniata</taxon>
        <taxon>Vertebrata</taxon>
        <taxon>Euteleostomi</taxon>
        <taxon>Actinopterygii</taxon>
        <taxon>Neopterygii</taxon>
        <taxon>Teleostei</taxon>
        <taxon>Anguilliformes</taxon>
        <taxon>Anguillidae</taxon>
        <taxon>Anguilla</taxon>
    </lineage>
</organism>
<proteinExistence type="predicted"/>
<name>A0A0E9PWK4_ANGAN</name>
<dbReference type="EMBL" id="GBXM01099905">
    <property type="protein sequence ID" value="JAH08672.1"/>
    <property type="molecule type" value="Transcribed_RNA"/>
</dbReference>
<evidence type="ECO:0000313" key="1">
    <source>
        <dbReference type="EMBL" id="JAH08672.1"/>
    </source>
</evidence>
<sequence length="20" mass="2310">MARYFSKATCSKKAMTQEMP</sequence>